<comment type="caution">
    <text evidence="2">The sequence shown here is derived from an EMBL/GenBank/DDBJ whole genome shotgun (WGS) entry which is preliminary data.</text>
</comment>
<evidence type="ECO:0000313" key="2">
    <source>
        <dbReference type="EMBL" id="MBG6134411.1"/>
    </source>
</evidence>
<organism evidence="2 3">
    <name type="scientific">Longispora fulva</name>
    <dbReference type="NCBI Taxonomy" id="619741"/>
    <lineage>
        <taxon>Bacteria</taxon>
        <taxon>Bacillati</taxon>
        <taxon>Actinomycetota</taxon>
        <taxon>Actinomycetes</taxon>
        <taxon>Micromonosporales</taxon>
        <taxon>Micromonosporaceae</taxon>
        <taxon>Longispora</taxon>
    </lineage>
</organism>
<dbReference type="AlphaFoldDB" id="A0A8J7GBH8"/>
<proteinExistence type="predicted"/>
<keyword evidence="3" id="KW-1185">Reference proteome</keyword>
<dbReference type="Proteomes" id="UP000622552">
    <property type="component" value="Unassembled WGS sequence"/>
</dbReference>
<sequence length="212" mass="22758">MINSSVLPLAAADVDRVVSAAVDALTGALDEDWTRPAAGLDWSCWETIEHTADDLFAYAGQIAPKRPALTGHVPFAWQRKRPDGPAATIFGDPAYGQAGLLQVLDASGALLTAMVATADPATRGHHIFGVSDPDGFAAMGVVEVAVHTHDVAGALDLLWSPPTDACERALRRLFPQAPHDTDPWDTLLWATGRGELPGHPRLAEWRWYGEPR</sequence>
<gene>
    <name evidence="2" type="ORF">IW245_000605</name>
</gene>
<dbReference type="InterPro" id="IPR034660">
    <property type="entry name" value="DinB/YfiT-like"/>
</dbReference>
<reference evidence="2" key="1">
    <citation type="submission" date="2020-11" db="EMBL/GenBank/DDBJ databases">
        <title>Sequencing the genomes of 1000 actinobacteria strains.</title>
        <authorList>
            <person name="Klenk H.-P."/>
        </authorList>
    </citation>
    <scope>NUCLEOTIDE SEQUENCE</scope>
    <source>
        <strain evidence="2">DSM 45356</strain>
    </source>
</reference>
<dbReference type="Pfam" id="PF12867">
    <property type="entry name" value="DinB_2"/>
    <property type="match status" value="1"/>
</dbReference>
<name>A0A8J7GBH8_9ACTN</name>
<accession>A0A8J7GBH8</accession>
<dbReference type="Gene3D" id="1.20.120.450">
    <property type="entry name" value="dinb family like domain"/>
    <property type="match status" value="1"/>
</dbReference>
<protein>
    <recommendedName>
        <fullName evidence="1">DinB-like domain-containing protein</fullName>
    </recommendedName>
</protein>
<dbReference type="InterPro" id="IPR024775">
    <property type="entry name" value="DinB-like"/>
</dbReference>
<dbReference type="SUPFAM" id="SSF109854">
    <property type="entry name" value="DinB/YfiT-like putative metalloenzymes"/>
    <property type="match status" value="1"/>
</dbReference>
<dbReference type="EMBL" id="JADOUF010000001">
    <property type="protein sequence ID" value="MBG6134411.1"/>
    <property type="molecule type" value="Genomic_DNA"/>
</dbReference>
<feature type="domain" description="DinB-like" evidence="1">
    <location>
        <begin position="21"/>
        <end position="149"/>
    </location>
</feature>
<evidence type="ECO:0000259" key="1">
    <source>
        <dbReference type="Pfam" id="PF12867"/>
    </source>
</evidence>
<dbReference type="RefSeq" id="WP_233473176.1">
    <property type="nucleotide sequence ID" value="NZ_BONS01000028.1"/>
</dbReference>
<evidence type="ECO:0000313" key="3">
    <source>
        <dbReference type="Proteomes" id="UP000622552"/>
    </source>
</evidence>